<evidence type="ECO:0008006" key="4">
    <source>
        <dbReference type="Google" id="ProtNLM"/>
    </source>
</evidence>
<dbReference type="EMBL" id="NKCK01000378">
    <property type="protein sequence ID" value="RSL83473.1"/>
    <property type="molecule type" value="Genomic_DNA"/>
</dbReference>
<dbReference type="GO" id="GO:0003824">
    <property type="term" value="F:catalytic activity"/>
    <property type="evidence" value="ECO:0007669"/>
    <property type="project" value="InterPro"/>
</dbReference>
<proteinExistence type="predicted"/>
<dbReference type="Gene3D" id="3.40.50.1580">
    <property type="entry name" value="Nucleoside phosphorylase domain"/>
    <property type="match status" value="1"/>
</dbReference>
<feature type="signal peptide" evidence="1">
    <location>
        <begin position="1"/>
        <end position="19"/>
    </location>
</feature>
<organism evidence="2 3">
    <name type="scientific">Fusarium oligoseptatum</name>
    <dbReference type="NCBI Taxonomy" id="2604345"/>
    <lineage>
        <taxon>Eukaryota</taxon>
        <taxon>Fungi</taxon>
        <taxon>Dikarya</taxon>
        <taxon>Ascomycota</taxon>
        <taxon>Pezizomycotina</taxon>
        <taxon>Sordariomycetes</taxon>
        <taxon>Hypocreomycetidae</taxon>
        <taxon>Hypocreales</taxon>
        <taxon>Nectriaceae</taxon>
        <taxon>Fusarium</taxon>
        <taxon>Fusarium solani species complex</taxon>
    </lineage>
</organism>
<name>A0A428S1A1_9HYPO</name>
<gene>
    <name evidence="2" type="ORF">CEP52_016705</name>
</gene>
<evidence type="ECO:0000313" key="2">
    <source>
        <dbReference type="EMBL" id="RSL83473.1"/>
    </source>
</evidence>
<evidence type="ECO:0000313" key="3">
    <source>
        <dbReference type="Proteomes" id="UP000287144"/>
    </source>
</evidence>
<sequence>MWSFLISCWSTLSRSLTRAASGCLSTPLDANLPLCCWRTRILWLPSTIRRLFREDDTSIEFHANTHLETSPAYIYRCRTRTPGTVFYDLRLDSSFLVDVGEPHNLPFHPPICQPRALPSTPWHPATVSIVPTPMRSPGSLLDEEHAAPTGFARHQTDAKVYTWGRVGEHNIVIASLPAGVYGTTSTATTASGLLASLPSIRVSLLVGTGGGIARPDDDRDIRLGRGRLKIEKVASPDLDT</sequence>
<comment type="caution">
    <text evidence="2">The sequence shown here is derived from an EMBL/GenBank/DDBJ whole genome shotgun (WGS) entry which is preliminary data.</text>
</comment>
<keyword evidence="1" id="KW-0732">Signal</keyword>
<accession>A0A428S1A1</accession>
<dbReference type="Proteomes" id="UP000287144">
    <property type="component" value="Unassembled WGS sequence"/>
</dbReference>
<dbReference type="InterPro" id="IPR035994">
    <property type="entry name" value="Nucleoside_phosphorylase_sf"/>
</dbReference>
<dbReference type="STRING" id="1325735.A0A428S1A1"/>
<keyword evidence="3" id="KW-1185">Reference proteome</keyword>
<dbReference type="AlphaFoldDB" id="A0A428S1A1"/>
<dbReference type="PANTHER" id="PTHR46082">
    <property type="entry name" value="ATP/GTP-BINDING PROTEIN-RELATED"/>
    <property type="match status" value="1"/>
</dbReference>
<dbReference type="GO" id="GO:0009116">
    <property type="term" value="P:nucleoside metabolic process"/>
    <property type="evidence" value="ECO:0007669"/>
    <property type="project" value="InterPro"/>
</dbReference>
<dbReference type="InterPro" id="IPR053137">
    <property type="entry name" value="NLR-like"/>
</dbReference>
<feature type="chain" id="PRO_5019181828" description="Nucleoside phosphorylase domain-containing protein" evidence="1">
    <location>
        <begin position="20"/>
        <end position="240"/>
    </location>
</feature>
<evidence type="ECO:0000256" key="1">
    <source>
        <dbReference type="SAM" id="SignalP"/>
    </source>
</evidence>
<reference evidence="2 3" key="1">
    <citation type="submission" date="2017-06" db="EMBL/GenBank/DDBJ databases">
        <title>Comparative genomic analysis of Ambrosia Fusariam Clade fungi.</title>
        <authorList>
            <person name="Stajich J.E."/>
            <person name="Carrillo J."/>
            <person name="Kijimoto T."/>
            <person name="Eskalen A."/>
            <person name="O'Donnell K."/>
            <person name="Kasson M."/>
        </authorList>
    </citation>
    <scope>NUCLEOTIDE SEQUENCE [LARGE SCALE GENOMIC DNA]</scope>
    <source>
        <strain evidence="2 3">NRRL62579</strain>
    </source>
</reference>
<dbReference type="PANTHER" id="PTHR46082:SF11">
    <property type="entry name" value="AAA+ ATPASE DOMAIN-CONTAINING PROTEIN-RELATED"/>
    <property type="match status" value="1"/>
</dbReference>
<protein>
    <recommendedName>
        <fullName evidence="4">Nucleoside phosphorylase domain-containing protein</fullName>
    </recommendedName>
</protein>